<name>A0ABN6ZP22_9CREN</name>
<proteinExistence type="predicted"/>
<dbReference type="Proteomes" id="UP001341135">
    <property type="component" value="Chromosome"/>
</dbReference>
<gene>
    <name evidence="1" type="ORF">PABY_07160</name>
</gene>
<evidence type="ECO:0000313" key="2">
    <source>
        <dbReference type="Proteomes" id="UP001341135"/>
    </source>
</evidence>
<dbReference type="EMBL" id="AP028907">
    <property type="protein sequence ID" value="BES81149.1"/>
    <property type="molecule type" value="Genomic_DNA"/>
</dbReference>
<sequence>MRGGLEGVPEGNGLQHLIDQLARRLVEHGIAAGREHAERIIAVLGAARLLEVVEALDQSRRLVELYQREGVPVRLPRPQDAAGDRDRG</sequence>
<organism evidence="1 2">
    <name type="scientific">Pyrodictium abyssi</name>
    <dbReference type="NCBI Taxonomy" id="54256"/>
    <lineage>
        <taxon>Archaea</taxon>
        <taxon>Thermoproteota</taxon>
        <taxon>Thermoprotei</taxon>
        <taxon>Desulfurococcales</taxon>
        <taxon>Pyrodictiaceae</taxon>
        <taxon>Pyrodictium</taxon>
    </lineage>
</organism>
<keyword evidence="2" id="KW-1185">Reference proteome</keyword>
<protein>
    <submittedName>
        <fullName evidence="1">Uncharacterized protein</fullName>
    </submittedName>
</protein>
<dbReference type="GeneID" id="89288740"/>
<accession>A0ABN6ZP22</accession>
<reference evidence="1 2" key="1">
    <citation type="submission" date="2023-09" db="EMBL/GenBank/DDBJ databases">
        <title>Pyrofollis japonicus gen. nov. sp. nov., a novel member of the family Pyrodictiaceae isolated from the Iheya North hydrothermal field.</title>
        <authorList>
            <person name="Miyazaki U."/>
            <person name="Sanari M."/>
            <person name="Tame A."/>
            <person name="Kitajima M."/>
            <person name="Okamoto A."/>
            <person name="Sawayama S."/>
            <person name="Miyazaki J."/>
            <person name="Takai K."/>
            <person name="Nakagawa S."/>
        </authorList>
    </citation>
    <scope>NUCLEOTIDE SEQUENCE [LARGE SCALE GENOMIC DNA]</scope>
    <source>
        <strain evidence="1 2">AV2</strain>
    </source>
</reference>
<dbReference type="RefSeq" id="WP_338251998.1">
    <property type="nucleotide sequence ID" value="NZ_AP028907.1"/>
</dbReference>
<evidence type="ECO:0000313" key="1">
    <source>
        <dbReference type="EMBL" id="BES81149.1"/>
    </source>
</evidence>